<dbReference type="InterPro" id="IPR057661">
    <property type="entry name" value="RsdA/BaiN/AoA(So)_Rossmann"/>
</dbReference>
<dbReference type="Gene3D" id="2.40.30.10">
    <property type="entry name" value="Translation factors"/>
    <property type="match status" value="1"/>
</dbReference>
<dbReference type="Pfam" id="PF03486">
    <property type="entry name" value="HI0933_like"/>
    <property type="match status" value="1"/>
</dbReference>
<evidence type="ECO:0000313" key="7">
    <source>
        <dbReference type="Proteomes" id="UP000704176"/>
    </source>
</evidence>
<dbReference type="EMBL" id="JAIRBM010000012">
    <property type="protein sequence ID" value="MBZ6077836.1"/>
    <property type="molecule type" value="Genomic_DNA"/>
</dbReference>
<dbReference type="InterPro" id="IPR023166">
    <property type="entry name" value="BaiN-like_dom_sf"/>
</dbReference>
<dbReference type="SUPFAM" id="SSF51905">
    <property type="entry name" value="FAD/NAD(P)-binding domain"/>
    <property type="match status" value="1"/>
</dbReference>
<organism evidence="6 7">
    <name type="scientific">Microvirga puerhi</name>
    <dbReference type="NCBI Taxonomy" id="2876078"/>
    <lineage>
        <taxon>Bacteria</taxon>
        <taxon>Pseudomonadati</taxon>
        <taxon>Pseudomonadota</taxon>
        <taxon>Alphaproteobacteria</taxon>
        <taxon>Hyphomicrobiales</taxon>
        <taxon>Methylobacteriaceae</taxon>
        <taxon>Microvirga</taxon>
    </lineage>
</organism>
<accession>A0ABS7VRQ4</accession>
<dbReference type="InterPro" id="IPR022460">
    <property type="entry name" value="Flavoprotein_PP4765"/>
</dbReference>
<dbReference type="PANTHER" id="PTHR42887:SF1">
    <property type="entry name" value="BLR3961 PROTEIN"/>
    <property type="match status" value="1"/>
</dbReference>
<dbReference type="Pfam" id="PF22780">
    <property type="entry name" value="HI0933_like_1st"/>
    <property type="match status" value="1"/>
</dbReference>
<dbReference type="InterPro" id="IPR036188">
    <property type="entry name" value="FAD/NAD-bd_sf"/>
</dbReference>
<name>A0ABS7VRQ4_9HYPH</name>
<dbReference type="Gene3D" id="3.50.50.60">
    <property type="entry name" value="FAD/NAD(P)-binding domain"/>
    <property type="match status" value="1"/>
</dbReference>
<dbReference type="InterPro" id="IPR004792">
    <property type="entry name" value="BaiN-like"/>
</dbReference>
<evidence type="ECO:0000256" key="1">
    <source>
        <dbReference type="ARBA" id="ARBA00001974"/>
    </source>
</evidence>
<protein>
    <submittedName>
        <fullName evidence="6">TIGR03862 family flavoprotein</fullName>
    </submittedName>
</protein>
<evidence type="ECO:0000256" key="2">
    <source>
        <dbReference type="ARBA" id="ARBA00022630"/>
    </source>
</evidence>
<gene>
    <name evidence="6" type="ORF">K9B37_16270</name>
</gene>
<dbReference type="PANTHER" id="PTHR42887">
    <property type="entry name" value="OS12G0638800 PROTEIN"/>
    <property type="match status" value="1"/>
</dbReference>
<dbReference type="PRINTS" id="PR00419">
    <property type="entry name" value="ADXRDTASE"/>
</dbReference>
<comment type="cofactor">
    <cofactor evidence="1">
        <name>FAD</name>
        <dbReference type="ChEBI" id="CHEBI:57692"/>
    </cofactor>
</comment>
<reference evidence="6 7" key="1">
    <citation type="submission" date="2021-09" db="EMBL/GenBank/DDBJ databases">
        <title>The complete genome sequence of a new microorganism.</title>
        <authorList>
            <person name="Zi Z."/>
        </authorList>
    </citation>
    <scope>NUCLEOTIDE SEQUENCE [LARGE SCALE GENOMIC DNA]</scope>
    <source>
        <strain evidence="6 7">WGZ8</strain>
    </source>
</reference>
<keyword evidence="2" id="KW-0285">Flavoprotein</keyword>
<dbReference type="InterPro" id="IPR055178">
    <property type="entry name" value="RsdA/BaiN/AoA(So)-like_dom"/>
</dbReference>
<sequence length="429" mass="45848">MPPASAHRMPPHSPFRVAVIGGGPAGLIAAETLGRAGISVTVYDRMPSPGRKLLMAGRGGLNLTHNEDFAQFMSRYGAAEPSLRPLIEAFTPDDLRVWAHGLGQETFVGSSGRVFPKAFKASPLLRAWLGRLETLGVRFAFRHRWDGWDGGGRLRFGSPDGEIIEAPDAVLLTLGGASWPRLGSDGGWVPLLIERGVTLTPLRPSNMGFKVAWSEAIRSRFEGEPLKRIALEFEGRRVRGEAIVTATGIEGGAIYALSAPLRDAILREGQAALRIDLRPDLTHESLAKRLQAPRRGQSLSTFLRKAAGLSPLGATLLREGSPAPPTDPENLAALIKAAPLTLTGIQPLDRAISTAGGVPFTELDENLMLRRLPGNFLAGEMLDWEAPTGGYLLQATFATGIAAAKGILRFLGIPDAALTESGPSVTRHP</sequence>
<dbReference type="NCBIfam" id="TIGR03862">
    <property type="entry name" value="flavo_PP4765"/>
    <property type="match status" value="1"/>
</dbReference>
<feature type="domain" description="RsdA/BaiN/AoA(So)-like insert" evidence="5">
    <location>
        <begin position="203"/>
        <end position="353"/>
    </location>
</feature>
<evidence type="ECO:0000259" key="4">
    <source>
        <dbReference type="Pfam" id="PF03486"/>
    </source>
</evidence>
<evidence type="ECO:0000256" key="3">
    <source>
        <dbReference type="ARBA" id="ARBA00022827"/>
    </source>
</evidence>
<evidence type="ECO:0000313" key="6">
    <source>
        <dbReference type="EMBL" id="MBZ6077836.1"/>
    </source>
</evidence>
<dbReference type="SUPFAM" id="SSF160996">
    <property type="entry name" value="HI0933 insert domain-like"/>
    <property type="match status" value="1"/>
</dbReference>
<keyword evidence="7" id="KW-1185">Reference proteome</keyword>
<evidence type="ECO:0000259" key="5">
    <source>
        <dbReference type="Pfam" id="PF22780"/>
    </source>
</evidence>
<dbReference type="NCBIfam" id="TIGR00275">
    <property type="entry name" value="aminoacetone oxidase family FAD-binding enzyme"/>
    <property type="match status" value="1"/>
</dbReference>
<keyword evidence="3" id="KW-0274">FAD</keyword>
<comment type="caution">
    <text evidence="6">The sequence shown here is derived from an EMBL/GenBank/DDBJ whole genome shotgun (WGS) entry which is preliminary data.</text>
</comment>
<proteinExistence type="predicted"/>
<dbReference type="Proteomes" id="UP000704176">
    <property type="component" value="Unassembled WGS sequence"/>
</dbReference>
<dbReference type="Gene3D" id="1.10.8.260">
    <property type="entry name" value="HI0933 insert domain-like"/>
    <property type="match status" value="1"/>
</dbReference>
<feature type="domain" description="RsdA/BaiN/AoA(So)-like Rossmann fold-like" evidence="4">
    <location>
        <begin position="16"/>
        <end position="405"/>
    </location>
</feature>
<dbReference type="RefSeq" id="WP_224314590.1">
    <property type="nucleotide sequence ID" value="NZ_JAIRBM010000012.1"/>
</dbReference>